<dbReference type="InterPro" id="IPR033116">
    <property type="entry name" value="TRYPSIN_SER"/>
</dbReference>
<dbReference type="InterPro" id="IPR009003">
    <property type="entry name" value="Peptidase_S1_PA"/>
</dbReference>
<evidence type="ECO:0000313" key="6">
    <source>
        <dbReference type="Proteomes" id="UP001652661"/>
    </source>
</evidence>
<organism evidence="6 7">
    <name type="scientific">Drosophila kikkawai</name>
    <name type="common">Fruit fly</name>
    <dbReference type="NCBI Taxonomy" id="30033"/>
    <lineage>
        <taxon>Eukaryota</taxon>
        <taxon>Metazoa</taxon>
        <taxon>Ecdysozoa</taxon>
        <taxon>Arthropoda</taxon>
        <taxon>Hexapoda</taxon>
        <taxon>Insecta</taxon>
        <taxon>Pterygota</taxon>
        <taxon>Neoptera</taxon>
        <taxon>Endopterygota</taxon>
        <taxon>Diptera</taxon>
        <taxon>Brachycera</taxon>
        <taxon>Muscomorpha</taxon>
        <taxon>Ephydroidea</taxon>
        <taxon>Drosophilidae</taxon>
        <taxon>Drosophila</taxon>
        <taxon>Sophophora</taxon>
    </lineage>
</organism>
<evidence type="ECO:0000313" key="7">
    <source>
        <dbReference type="RefSeq" id="XP_017023460.1"/>
    </source>
</evidence>
<dbReference type="CDD" id="cd00190">
    <property type="entry name" value="Tryp_SPc"/>
    <property type="match status" value="1"/>
</dbReference>
<dbReference type="Pfam" id="PF00089">
    <property type="entry name" value="Trypsin"/>
    <property type="match status" value="1"/>
</dbReference>
<dbReference type="Gene3D" id="2.40.10.10">
    <property type="entry name" value="Trypsin-like serine proteases"/>
    <property type="match status" value="2"/>
</dbReference>
<dbReference type="SUPFAM" id="SSF50494">
    <property type="entry name" value="Trypsin-like serine proteases"/>
    <property type="match status" value="1"/>
</dbReference>
<evidence type="ECO:0000256" key="3">
    <source>
        <dbReference type="RuleBase" id="RU363034"/>
    </source>
</evidence>
<keyword evidence="4" id="KW-0732">Signal</keyword>
<dbReference type="PANTHER" id="PTHR24256">
    <property type="entry name" value="TRYPTASE-RELATED"/>
    <property type="match status" value="1"/>
</dbReference>
<protein>
    <submittedName>
        <fullName evidence="7">Serine protease snake-like</fullName>
    </submittedName>
</protein>
<reference evidence="7" key="1">
    <citation type="submission" date="2025-08" db="UniProtKB">
        <authorList>
            <consortium name="RefSeq"/>
        </authorList>
    </citation>
    <scope>IDENTIFICATION</scope>
    <source>
        <strain evidence="7">14028-0561.14</strain>
        <tissue evidence="7">Whole fly</tissue>
    </source>
</reference>
<dbReference type="SMART" id="SM00020">
    <property type="entry name" value="Tryp_SPc"/>
    <property type="match status" value="1"/>
</dbReference>
<dbReference type="PROSITE" id="PS50240">
    <property type="entry name" value="TRYPSIN_DOM"/>
    <property type="match status" value="1"/>
</dbReference>
<dbReference type="GeneID" id="108075504"/>
<dbReference type="AlphaFoldDB" id="A0A6P4I5L1"/>
<dbReference type="PRINTS" id="PR00722">
    <property type="entry name" value="CHYMOTRYPSIN"/>
</dbReference>
<comment type="similarity">
    <text evidence="2">Belongs to the peptidase S1 family. CLIP subfamily.</text>
</comment>
<sequence length="272" mass="30360">MSKWILAVLFLWSYSITQIFAEEEIIGGTAAHPKKFPAAARLGYRDKARNQTTWFCGGTLISKRVVLTAAHCFYTDIGAVNVVRLGELVFNSDKDDAQPEDFEVLKLKEHPSFNYPALYNDIGLVHLSRDVVFNAYKIPACLPYTSGQQLRYFIAIGWGLTHATRGQQSKELRRVDLQNFGVRCAQTTERNEDLPNGFDELTQLCVGSPQHKDTCNGDSGGPLLIRHIGQGCAYQVLGITSVGIACDTPGIPSLYTKVFFYLEWIRSEMNAI</sequence>
<evidence type="ECO:0000256" key="4">
    <source>
        <dbReference type="SAM" id="SignalP"/>
    </source>
</evidence>
<dbReference type="OrthoDB" id="6339452at2759"/>
<gene>
    <name evidence="7" type="primary">LOC108075504</name>
</gene>
<keyword evidence="1" id="KW-1015">Disulfide bond</keyword>
<proteinExistence type="inferred from homology"/>
<accession>A0A6P4I5L1</accession>
<feature type="signal peptide" evidence="4">
    <location>
        <begin position="1"/>
        <end position="21"/>
    </location>
</feature>
<dbReference type="InterPro" id="IPR001254">
    <property type="entry name" value="Trypsin_dom"/>
</dbReference>
<keyword evidence="3" id="KW-0645">Protease</keyword>
<dbReference type="GO" id="GO:0006508">
    <property type="term" value="P:proteolysis"/>
    <property type="evidence" value="ECO:0007669"/>
    <property type="project" value="UniProtKB-KW"/>
</dbReference>
<dbReference type="InterPro" id="IPR043504">
    <property type="entry name" value="Peptidase_S1_PA_chymotrypsin"/>
</dbReference>
<keyword evidence="6" id="KW-1185">Reference proteome</keyword>
<dbReference type="FunFam" id="2.40.10.10:FF:000157">
    <property type="entry name" value="GH18608p"/>
    <property type="match status" value="1"/>
</dbReference>
<dbReference type="InterPro" id="IPR018114">
    <property type="entry name" value="TRYPSIN_HIS"/>
</dbReference>
<name>A0A6P4I5L1_DROKI</name>
<keyword evidence="3" id="KW-0720">Serine protease</keyword>
<feature type="chain" id="PRO_5028333156" evidence="4">
    <location>
        <begin position="22"/>
        <end position="272"/>
    </location>
</feature>
<keyword evidence="3" id="KW-0378">Hydrolase</keyword>
<dbReference type="GO" id="GO:0004252">
    <property type="term" value="F:serine-type endopeptidase activity"/>
    <property type="evidence" value="ECO:0007669"/>
    <property type="project" value="InterPro"/>
</dbReference>
<evidence type="ECO:0000256" key="1">
    <source>
        <dbReference type="ARBA" id="ARBA00023157"/>
    </source>
</evidence>
<evidence type="ECO:0000259" key="5">
    <source>
        <dbReference type="PROSITE" id="PS50240"/>
    </source>
</evidence>
<dbReference type="PROSITE" id="PS00135">
    <property type="entry name" value="TRYPSIN_SER"/>
    <property type="match status" value="1"/>
</dbReference>
<evidence type="ECO:0000256" key="2">
    <source>
        <dbReference type="ARBA" id="ARBA00024195"/>
    </source>
</evidence>
<dbReference type="Proteomes" id="UP001652661">
    <property type="component" value="Chromosome 3R"/>
</dbReference>
<dbReference type="PROSITE" id="PS00134">
    <property type="entry name" value="TRYPSIN_HIS"/>
    <property type="match status" value="1"/>
</dbReference>
<dbReference type="InterPro" id="IPR001314">
    <property type="entry name" value="Peptidase_S1A"/>
</dbReference>
<feature type="domain" description="Peptidase S1" evidence="5">
    <location>
        <begin position="25"/>
        <end position="270"/>
    </location>
</feature>
<dbReference type="InterPro" id="IPR051487">
    <property type="entry name" value="Ser/Thr_Proteases_Immune/Dev"/>
</dbReference>
<dbReference type="RefSeq" id="XP_017023460.1">
    <property type="nucleotide sequence ID" value="XM_017167971.3"/>
</dbReference>